<protein>
    <submittedName>
        <fullName evidence="1">Uncharacterized protein</fullName>
    </submittedName>
</protein>
<reference evidence="1 2" key="1">
    <citation type="submission" date="2009-10" db="EMBL/GenBank/DDBJ databases">
        <authorList>
            <person name="Weinstock G."/>
            <person name="Sodergren E."/>
            <person name="Clifton S."/>
            <person name="Fulton L."/>
            <person name="Fulton B."/>
            <person name="Courtney L."/>
            <person name="Fronick C."/>
            <person name="Harrison M."/>
            <person name="Strong C."/>
            <person name="Farmer C."/>
            <person name="Delahaunty K."/>
            <person name="Markovic C."/>
            <person name="Hall O."/>
            <person name="Minx P."/>
            <person name="Tomlinson C."/>
            <person name="Mitreva M."/>
            <person name="Nelson J."/>
            <person name="Hou S."/>
            <person name="Wollam A."/>
            <person name="Pepin K.H."/>
            <person name="Johnson M."/>
            <person name="Bhonagiri V."/>
            <person name="Nash W.E."/>
            <person name="Warren W."/>
            <person name="Chinwalla A."/>
            <person name="Mardis E.R."/>
            <person name="Wilson R.K."/>
        </authorList>
    </citation>
    <scope>NUCLEOTIDE SEQUENCE [LARGE SCALE GENOMIC DNA]</scope>
    <source>
        <strain evidence="2">ATCC 25996 / DSM 4631 / NCTC 10774 / M26</strain>
    </source>
</reference>
<name>D2ZW44_NEIM2</name>
<sequence>MGKGRLKAGNLFQTIFFIRLKLAACVSRTLCLQISCGLRLA</sequence>
<organism evidence="1 2">
    <name type="scientific">Neisseria mucosa (strain ATCC 25996 / DSM 4631 / NCTC 10774 / M26)</name>
    <dbReference type="NCBI Taxonomy" id="546266"/>
    <lineage>
        <taxon>Bacteria</taxon>
        <taxon>Pseudomonadati</taxon>
        <taxon>Pseudomonadota</taxon>
        <taxon>Betaproteobacteria</taxon>
        <taxon>Neisseriales</taxon>
        <taxon>Neisseriaceae</taxon>
        <taxon>Neisseria</taxon>
    </lineage>
</organism>
<dbReference type="AlphaFoldDB" id="D2ZW44"/>
<accession>D2ZW44</accession>
<gene>
    <name evidence="1" type="ORF">NEIMUCOT_04837</name>
</gene>
<proteinExistence type="predicted"/>
<comment type="caution">
    <text evidence="1">The sequence shown here is derived from an EMBL/GenBank/DDBJ whole genome shotgun (WGS) entry which is preliminary data.</text>
</comment>
<dbReference type="EMBL" id="ACDX02000006">
    <property type="protein sequence ID" value="EFC88788.1"/>
    <property type="molecule type" value="Genomic_DNA"/>
</dbReference>
<evidence type="ECO:0000313" key="2">
    <source>
        <dbReference type="Proteomes" id="UP000003344"/>
    </source>
</evidence>
<dbReference type="Proteomes" id="UP000003344">
    <property type="component" value="Unassembled WGS sequence"/>
</dbReference>
<evidence type="ECO:0000313" key="1">
    <source>
        <dbReference type="EMBL" id="EFC88788.1"/>
    </source>
</evidence>